<feature type="transmembrane region" description="Helical" evidence="8">
    <location>
        <begin position="668"/>
        <end position="690"/>
    </location>
</feature>
<keyword evidence="7" id="KW-0175">Coiled coil</keyword>
<dbReference type="Pfam" id="PF21082">
    <property type="entry name" value="MS_channel_3rd"/>
    <property type="match status" value="1"/>
</dbReference>
<protein>
    <submittedName>
        <fullName evidence="15">Mechanosensitive ion channel family protein</fullName>
    </submittedName>
</protein>
<evidence type="ECO:0000256" key="7">
    <source>
        <dbReference type="SAM" id="Coils"/>
    </source>
</evidence>
<reference evidence="16" key="1">
    <citation type="submission" date="2012-12" db="EMBL/GenBank/DDBJ databases">
        <title>Genome Sequence of Photobacterium leiognathi lrivu.4.1.</title>
        <authorList>
            <person name="Urbanczyk H."/>
            <person name="Ogura Y."/>
            <person name="Hayashi T."/>
            <person name="Dunlap P.V."/>
        </authorList>
    </citation>
    <scope>NUCLEOTIDE SEQUENCE [LARGE SCALE GENOMIC DNA]</scope>
    <source>
        <strain evidence="16">lrivu.4.1</strain>
    </source>
</reference>
<keyword evidence="6 8" id="KW-0472">Membrane</keyword>
<accession>A0A0U1P6B0</accession>
<evidence type="ECO:0000256" key="8">
    <source>
        <dbReference type="SAM" id="Phobius"/>
    </source>
</evidence>
<name>A0A0U1P6B0_PHOLE</name>
<feature type="transmembrane region" description="Helical" evidence="8">
    <location>
        <begin position="550"/>
        <end position="570"/>
    </location>
</feature>
<feature type="transmembrane region" description="Helical" evidence="8">
    <location>
        <begin position="472"/>
        <end position="491"/>
    </location>
</feature>
<evidence type="ECO:0000256" key="9">
    <source>
        <dbReference type="SAM" id="SignalP"/>
    </source>
</evidence>
<evidence type="ECO:0000259" key="12">
    <source>
        <dbReference type="Pfam" id="PF12795"/>
    </source>
</evidence>
<feature type="domain" description="Mechanosensitive ion channel transmembrane helices 2/3" evidence="14">
    <location>
        <begin position="877"/>
        <end position="917"/>
    </location>
</feature>
<dbReference type="InterPro" id="IPR011066">
    <property type="entry name" value="MscS_channel_C_sf"/>
</dbReference>
<dbReference type="Proteomes" id="UP000030675">
    <property type="component" value="Unassembled WGS sequence"/>
</dbReference>
<organism evidence="15 16">
    <name type="scientific">Photobacterium leiognathi lrivu.4.1</name>
    <dbReference type="NCBI Taxonomy" id="1248232"/>
    <lineage>
        <taxon>Bacteria</taxon>
        <taxon>Pseudomonadati</taxon>
        <taxon>Pseudomonadota</taxon>
        <taxon>Gammaproteobacteria</taxon>
        <taxon>Vibrionales</taxon>
        <taxon>Vibrionaceae</taxon>
        <taxon>Photobacterium</taxon>
    </lineage>
</organism>
<dbReference type="EMBL" id="DF196819">
    <property type="protein sequence ID" value="GAD30246.1"/>
    <property type="molecule type" value="Genomic_DNA"/>
</dbReference>
<comment type="similarity">
    <text evidence="2">Belongs to the MscS (TC 1.A.23) family.</text>
</comment>
<dbReference type="GO" id="GO:0005886">
    <property type="term" value="C:plasma membrane"/>
    <property type="evidence" value="ECO:0007669"/>
    <property type="project" value="UniProtKB-SubCell"/>
</dbReference>
<dbReference type="InterPro" id="IPR024393">
    <property type="entry name" value="MscS_porin"/>
</dbReference>
<dbReference type="eggNOG" id="COG3264">
    <property type="taxonomic scope" value="Bacteria"/>
</dbReference>
<keyword evidence="5 8" id="KW-1133">Transmembrane helix</keyword>
<keyword evidence="9" id="KW-0732">Signal</keyword>
<dbReference type="InterPro" id="IPR006685">
    <property type="entry name" value="MscS_channel_2nd"/>
</dbReference>
<dbReference type="HOGENOM" id="CLU_007829_2_0_6"/>
<dbReference type="InterPro" id="IPR011014">
    <property type="entry name" value="MscS_channel_TM-2"/>
</dbReference>
<dbReference type="AlphaFoldDB" id="A0A0U1P6B0"/>
<dbReference type="PANTHER" id="PTHR30347:SF9">
    <property type="entry name" value="MINICONDUCTANCE MECHANOSENSITIVE CHANNEL MSCM"/>
    <property type="match status" value="1"/>
</dbReference>
<dbReference type="SUPFAM" id="SSF50182">
    <property type="entry name" value="Sm-like ribonucleoproteins"/>
    <property type="match status" value="1"/>
</dbReference>
<feature type="transmembrane region" description="Helical" evidence="8">
    <location>
        <begin position="830"/>
        <end position="849"/>
    </location>
</feature>
<dbReference type="RefSeq" id="WP_023932888.1">
    <property type="nucleotide sequence ID" value="NZ_DF196819.1"/>
</dbReference>
<feature type="transmembrane region" description="Helical" evidence="8">
    <location>
        <begin position="518"/>
        <end position="538"/>
    </location>
</feature>
<feature type="transmembrane region" description="Helical" evidence="8">
    <location>
        <begin position="870"/>
        <end position="896"/>
    </location>
</feature>
<evidence type="ECO:0000259" key="11">
    <source>
        <dbReference type="Pfam" id="PF12794"/>
    </source>
</evidence>
<dbReference type="Pfam" id="PF12794">
    <property type="entry name" value="MscS_TM"/>
    <property type="match status" value="1"/>
</dbReference>
<sequence>MRLFSLLCLFLVLFCSPLYAEEVSSSEQIIAHQIKQLESQQKTPETIKKLEAYQTAQTQLEKTSNFNQSTRRYEKLMSTFPEQQAAIKQKIDNFSATEFPEFNDWDHDQLTLEIAEQDTKLVQLEISRQSYRNILIEIEHGIDDFSYQSNQIRTKKKTITNELTQAKRVNDTEAIMLLQIAEQYTISKLFMLEAEQLSAGNRRALTKLHLQYENLLIESHQAYRNNLQNRLNRVLRSNISENNEQNQDLQADIQNQPEVIQQQLTLNKRLSSELTTLTANIEQTQQTISTTNDQISETTQTADALKVMADWLKISPIISENLRNRLKDLPPNPPIDMLNRDVARNQIRLYDYQQQSDLLKNNKNKISTENLTDEQVEQLHALIQDNLTLYSDINKASETLIYQQAKLKVIYDRLNNMLTRIKNDSAKLLFWAPNTNPLSLDLLKQMGEKIKWFFSPIQWINIVKIPSFVSPYALFGSGFAICCLLGFLYLAKKRWLAYLERTSKRINRVTEDKFRYSYTNVAIAFLLAWPIPLVIFITGHTLSLAWQLPFVFHLGHALTLPYALIVYFFIRELCRENGLFMSHFGWSESIIKSALYDYRRLMIVFVPALILQQFTMLNSELDTTATLGRLAFIISNIAISFFHWRLWKLKMPMTYGELPEGKAHIGHHIFWWVLIITPQVLNYAALNGYLATSQTIMLRIQQGAVIGVITLLVYYLIKRLMLIQKRRLAFERAKAKRQEIIAQRQAEMQEDKDEHHLTNDLAIEIEEPKVDLDKISAQSLRLLRSLLSLIYLFILSWLFSDLYQATSLLEGVTLWDVTNTINGIEELNTITLQSVLLAILAFGLTAILARDLPGAMELLILQHLNLSPGTGYAITSVTRYLAIFIGIIVGSALIGFDWSKMQWLVAALGVGIGFGMQEIFANFISGLIILFEKPIRIGDTVTIRDLTGVVAKIKTRATTIVDWDRKEVIVPNKAFVTEQFINWSLSDAITRVKLSINVKFKADPELVTQLLFEAAEECELVLDNPAPEVFFLGLTANCQQFELRAYAAETGHRLSLTHDLHCRIKNKFMKHHIDIASPQLEVTMKGQQYHPATSNKA</sequence>
<dbReference type="Pfam" id="PF21088">
    <property type="entry name" value="MS_channel_1st"/>
    <property type="match status" value="1"/>
</dbReference>
<evidence type="ECO:0000313" key="16">
    <source>
        <dbReference type="Proteomes" id="UP000030675"/>
    </source>
</evidence>
<evidence type="ECO:0000259" key="10">
    <source>
        <dbReference type="Pfam" id="PF00924"/>
    </source>
</evidence>
<dbReference type="SUPFAM" id="SSF82689">
    <property type="entry name" value="Mechanosensitive channel protein MscS (YggB), C-terminal domain"/>
    <property type="match status" value="1"/>
</dbReference>
<feature type="domain" description="Mechanosensitive ion channel inner membrane" evidence="11">
    <location>
        <begin position="482"/>
        <end position="815"/>
    </location>
</feature>
<dbReference type="NCBIfam" id="NF008180">
    <property type="entry name" value="PRK10929.1"/>
    <property type="match status" value="1"/>
</dbReference>
<feature type="transmembrane region" description="Helical" evidence="8">
    <location>
        <begin position="598"/>
        <end position="615"/>
    </location>
</feature>
<dbReference type="InterPro" id="IPR049278">
    <property type="entry name" value="MS_channel_C"/>
</dbReference>
<feature type="chain" id="PRO_5006712594" evidence="9">
    <location>
        <begin position="21"/>
        <end position="1097"/>
    </location>
</feature>
<dbReference type="Gene3D" id="3.30.70.100">
    <property type="match status" value="1"/>
</dbReference>
<feature type="domain" description="Mechanosensitive ion channel MscS porin" evidence="12">
    <location>
        <begin position="33"/>
        <end position="261"/>
    </location>
</feature>
<feature type="coiled-coil region" evidence="7">
    <location>
        <begin position="232"/>
        <end position="294"/>
    </location>
</feature>
<dbReference type="InterPro" id="IPR049142">
    <property type="entry name" value="MS_channel_1st"/>
</dbReference>
<keyword evidence="3" id="KW-1003">Cell membrane</keyword>
<evidence type="ECO:0000259" key="14">
    <source>
        <dbReference type="Pfam" id="PF21088"/>
    </source>
</evidence>
<proteinExistence type="inferred from homology"/>
<evidence type="ECO:0000259" key="13">
    <source>
        <dbReference type="Pfam" id="PF21082"/>
    </source>
</evidence>
<dbReference type="InterPro" id="IPR025692">
    <property type="entry name" value="MscS_IM_dom1"/>
</dbReference>
<feature type="transmembrane region" description="Helical" evidence="8">
    <location>
        <begin position="782"/>
        <end position="799"/>
    </location>
</feature>
<keyword evidence="4 8" id="KW-0812">Transmembrane</keyword>
<dbReference type="Pfam" id="PF00924">
    <property type="entry name" value="MS_channel_2nd"/>
    <property type="match status" value="1"/>
</dbReference>
<evidence type="ECO:0000256" key="6">
    <source>
        <dbReference type="ARBA" id="ARBA00023136"/>
    </source>
</evidence>
<dbReference type="Pfam" id="PF12795">
    <property type="entry name" value="MscS_porin"/>
    <property type="match status" value="1"/>
</dbReference>
<comment type="subcellular location">
    <subcellularLocation>
        <location evidence="1">Cell membrane</location>
        <topology evidence="1">Multi-pass membrane protein</topology>
    </subcellularLocation>
</comment>
<dbReference type="Gene3D" id="2.30.30.60">
    <property type="match status" value="1"/>
</dbReference>
<dbReference type="Gene3D" id="1.10.287.1260">
    <property type="match status" value="1"/>
</dbReference>
<feature type="transmembrane region" description="Helical" evidence="8">
    <location>
        <begin position="696"/>
        <end position="717"/>
    </location>
</feature>
<feature type="transmembrane region" description="Helical" evidence="8">
    <location>
        <begin position="902"/>
        <end position="931"/>
    </location>
</feature>
<evidence type="ECO:0000256" key="3">
    <source>
        <dbReference type="ARBA" id="ARBA00022475"/>
    </source>
</evidence>
<dbReference type="InterPro" id="IPR023408">
    <property type="entry name" value="MscS_beta-dom_sf"/>
</dbReference>
<dbReference type="PANTHER" id="PTHR30347">
    <property type="entry name" value="POTASSIUM CHANNEL RELATED"/>
    <property type="match status" value="1"/>
</dbReference>
<evidence type="ECO:0000256" key="1">
    <source>
        <dbReference type="ARBA" id="ARBA00004651"/>
    </source>
</evidence>
<gene>
    <name evidence="15" type="ORF">PLEI_1901</name>
</gene>
<feature type="transmembrane region" description="Helical" evidence="8">
    <location>
        <begin position="627"/>
        <end position="647"/>
    </location>
</feature>
<evidence type="ECO:0000256" key="5">
    <source>
        <dbReference type="ARBA" id="ARBA00022989"/>
    </source>
</evidence>
<feature type="domain" description="Mechanosensitive ion channel MscS C-terminal" evidence="13">
    <location>
        <begin position="992"/>
        <end position="1075"/>
    </location>
</feature>
<evidence type="ECO:0000313" key="15">
    <source>
        <dbReference type="EMBL" id="GAD30246.1"/>
    </source>
</evidence>
<feature type="domain" description="Mechanosensitive ion channel MscS" evidence="10">
    <location>
        <begin position="919"/>
        <end position="984"/>
    </location>
</feature>
<dbReference type="InterPro" id="IPR052702">
    <property type="entry name" value="MscS-like_channel"/>
</dbReference>
<evidence type="ECO:0000256" key="4">
    <source>
        <dbReference type="ARBA" id="ARBA00022692"/>
    </source>
</evidence>
<dbReference type="GO" id="GO:0008381">
    <property type="term" value="F:mechanosensitive monoatomic ion channel activity"/>
    <property type="evidence" value="ECO:0007669"/>
    <property type="project" value="UniProtKB-ARBA"/>
</dbReference>
<dbReference type="InterPro" id="IPR010920">
    <property type="entry name" value="LSM_dom_sf"/>
</dbReference>
<evidence type="ECO:0000256" key="2">
    <source>
        <dbReference type="ARBA" id="ARBA00008017"/>
    </source>
</evidence>
<feature type="signal peptide" evidence="9">
    <location>
        <begin position="1"/>
        <end position="20"/>
    </location>
</feature>
<dbReference type="SUPFAM" id="SSF82861">
    <property type="entry name" value="Mechanosensitive channel protein MscS (YggB), transmembrane region"/>
    <property type="match status" value="1"/>
</dbReference>